<comment type="caution">
    <text evidence="1">The sequence shown here is derived from an EMBL/GenBank/DDBJ whole genome shotgun (WGS) entry which is preliminary data.</text>
</comment>
<reference evidence="1 2" key="1">
    <citation type="submission" date="2024-06" db="EMBL/GenBank/DDBJ databases">
        <title>Genomics of switchgrass bacterial isolates.</title>
        <authorList>
            <person name="Shade A."/>
        </authorList>
    </citation>
    <scope>NUCLEOTIDE SEQUENCE [LARGE SCALE GENOMIC DNA]</scope>
    <source>
        <strain evidence="1 2">PvP084</strain>
    </source>
</reference>
<dbReference type="EMBL" id="JBEPNW010000003">
    <property type="protein sequence ID" value="MET3869559.1"/>
    <property type="molecule type" value="Genomic_DNA"/>
</dbReference>
<sequence>MRAHFSDRARIYRRIGSNPHRTYGDVRILVGDADRYFFSHARRGWPLAWSGAMIDLVPDADRDACAREAAAAIEAVLDHRCPELKCAFWGAVEKRYRLDTESCGRLPAEPSASLDARPPA</sequence>
<evidence type="ECO:0000313" key="1">
    <source>
        <dbReference type="EMBL" id="MET3869559.1"/>
    </source>
</evidence>
<accession>A0ABV2NSP8</accession>
<dbReference type="RefSeq" id="WP_012329961.1">
    <property type="nucleotide sequence ID" value="NZ_BJXP01000066.1"/>
</dbReference>
<name>A0ABV2NSP8_9HYPH</name>
<dbReference type="Proteomes" id="UP001549119">
    <property type="component" value="Unassembled WGS sequence"/>
</dbReference>
<evidence type="ECO:0000313" key="2">
    <source>
        <dbReference type="Proteomes" id="UP001549119"/>
    </source>
</evidence>
<protein>
    <submittedName>
        <fullName evidence="1">Uncharacterized protein</fullName>
    </submittedName>
</protein>
<keyword evidence="2" id="KW-1185">Reference proteome</keyword>
<organism evidence="1 2">
    <name type="scientific">Methylobacterium radiotolerans</name>
    <dbReference type="NCBI Taxonomy" id="31998"/>
    <lineage>
        <taxon>Bacteria</taxon>
        <taxon>Pseudomonadati</taxon>
        <taxon>Pseudomonadota</taxon>
        <taxon>Alphaproteobacteria</taxon>
        <taxon>Hyphomicrobiales</taxon>
        <taxon>Methylobacteriaceae</taxon>
        <taxon>Methylobacterium</taxon>
    </lineage>
</organism>
<gene>
    <name evidence="1" type="ORF">ABIC20_006937</name>
</gene>
<proteinExistence type="predicted"/>
<dbReference type="GeneID" id="25390576"/>